<dbReference type="Gene3D" id="2.40.50.180">
    <property type="entry name" value="CheA-289, Domain 4"/>
    <property type="match status" value="1"/>
</dbReference>
<reference evidence="4" key="1">
    <citation type="submission" date="2017-10" db="EMBL/GenBank/DDBJ databases">
        <title>Phenotypic and genomic properties of facultatively anaerobic sulfur-reducing natronoarchaea from hypersaline soda lakes.</title>
        <authorList>
            <person name="Sorokin D.Y."/>
            <person name="Kublanov I.V."/>
            <person name="Roman P."/>
            <person name="Sinninghe Damste J.S."/>
            <person name="Golyshin P.N."/>
            <person name="Rojo D."/>
            <person name="Ciordia S."/>
            <person name="Mena Md.C."/>
            <person name="Ferrer M."/>
            <person name="Messina E."/>
            <person name="Smedile F."/>
            <person name="La Spada G."/>
            <person name="La Cono V."/>
            <person name="Yakimov M.M."/>
        </authorList>
    </citation>
    <scope>NUCLEOTIDE SEQUENCE [LARGE SCALE GENOMIC DNA]</scope>
    <source>
        <strain evidence="4">AArc1</strain>
    </source>
</reference>
<feature type="compositionally biased region" description="Polar residues" evidence="1">
    <location>
        <begin position="117"/>
        <end position="136"/>
    </location>
</feature>
<dbReference type="PANTHER" id="PTHR22617:SF23">
    <property type="entry name" value="CHEMOTAXIS PROTEIN CHEW"/>
    <property type="match status" value="1"/>
</dbReference>
<dbReference type="Pfam" id="PF01584">
    <property type="entry name" value="CheW"/>
    <property type="match status" value="1"/>
</dbReference>
<dbReference type="GO" id="GO:0005829">
    <property type="term" value="C:cytosol"/>
    <property type="evidence" value="ECO:0007669"/>
    <property type="project" value="TreeGrafter"/>
</dbReference>
<dbReference type="PANTHER" id="PTHR22617">
    <property type="entry name" value="CHEMOTAXIS SENSOR HISTIDINE KINASE-RELATED"/>
    <property type="match status" value="1"/>
</dbReference>
<dbReference type="EMBL" id="CP024047">
    <property type="protein sequence ID" value="AXR77522.1"/>
    <property type="molecule type" value="Genomic_DNA"/>
</dbReference>
<evidence type="ECO:0000313" key="4">
    <source>
        <dbReference type="Proteomes" id="UP000258707"/>
    </source>
</evidence>
<feature type="compositionally biased region" description="Polar residues" evidence="1">
    <location>
        <begin position="157"/>
        <end position="168"/>
    </location>
</feature>
<dbReference type="KEGG" id="nan:AArc1_1182"/>
<evidence type="ECO:0000313" key="3">
    <source>
        <dbReference type="EMBL" id="AXR77522.1"/>
    </source>
</evidence>
<proteinExistence type="predicted"/>
<dbReference type="RefSeq" id="WP_117363691.1">
    <property type="nucleotide sequence ID" value="NZ_CP024047.1"/>
</dbReference>
<gene>
    <name evidence="3" type="ORF">AArc1_1182</name>
</gene>
<feature type="domain" description="CheW-like" evidence="2">
    <location>
        <begin position="241"/>
        <end position="389"/>
    </location>
</feature>
<dbReference type="SUPFAM" id="SSF50341">
    <property type="entry name" value="CheW-like"/>
    <property type="match status" value="1"/>
</dbReference>
<dbReference type="SMART" id="SM00260">
    <property type="entry name" value="CheW"/>
    <property type="match status" value="1"/>
</dbReference>
<evidence type="ECO:0000259" key="2">
    <source>
        <dbReference type="PROSITE" id="PS50851"/>
    </source>
</evidence>
<sequence length="389" mass="41105">MTDDRARRIRNLRNRNGRGQESDDDESNDAEEPRDEGEPASAPTATDGNGDDESDASDDEPTDEPGGSADRSEDLADGAETANATDGSDSESGDERTIESTTDEGPDEQPVPAEPESTAQAGHQTEQLTASGSADSESMDAGGDTFSYDESAIPSVATGSTTGATRQLTPMVDPNHAKESPFGGAIADDAIQSDFVEDAGAEATLDAAAGPADGAGGVGRGGAVLEQGDGLVASTHDADGTIQMLEFYLNDNRYAVEIERISAIVEMKEITRFPRGPEAIDGVTDLRGEITAVLDPTAMLDVERNELTDDQYIVVLERDDDKQKLGIRVTDVLQAATYQKSQIDETGSVMDSSGEHQHEFINGIVKKTTDGRTALVTWLDIDSIIENTS</sequence>
<feature type="compositionally biased region" description="Acidic residues" evidence="1">
    <location>
        <begin position="49"/>
        <end position="63"/>
    </location>
</feature>
<feature type="compositionally biased region" description="Basic residues" evidence="1">
    <location>
        <begin position="7"/>
        <end position="16"/>
    </location>
</feature>
<dbReference type="GO" id="GO:0007165">
    <property type="term" value="P:signal transduction"/>
    <property type="evidence" value="ECO:0007669"/>
    <property type="project" value="InterPro"/>
</dbReference>
<accession>A0A346PDC7</accession>
<dbReference type="InterPro" id="IPR039315">
    <property type="entry name" value="CheW"/>
</dbReference>
<dbReference type="PROSITE" id="PS50851">
    <property type="entry name" value="CHEW"/>
    <property type="match status" value="1"/>
</dbReference>
<evidence type="ECO:0000256" key="1">
    <source>
        <dbReference type="SAM" id="MobiDB-lite"/>
    </source>
</evidence>
<protein>
    <submittedName>
        <fullName evidence="3">Chemotaxis signal transduction protein</fullName>
    </submittedName>
</protein>
<feature type="compositionally biased region" description="Acidic residues" evidence="1">
    <location>
        <begin position="22"/>
        <end position="35"/>
    </location>
</feature>
<dbReference type="AlphaFoldDB" id="A0A346PDC7"/>
<dbReference type="GO" id="GO:0006935">
    <property type="term" value="P:chemotaxis"/>
    <property type="evidence" value="ECO:0007669"/>
    <property type="project" value="InterPro"/>
</dbReference>
<dbReference type="InterPro" id="IPR002545">
    <property type="entry name" value="CheW-lke_dom"/>
</dbReference>
<dbReference type="InterPro" id="IPR036061">
    <property type="entry name" value="CheW-like_dom_sf"/>
</dbReference>
<name>A0A346PDC7_9EURY</name>
<organism evidence="3 4">
    <name type="scientific">Natrarchaeobaculum sulfurireducens</name>
    <dbReference type="NCBI Taxonomy" id="2044521"/>
    <lineage>
        <taxon>Archaea</taxon>
        <taxon>Methanobacteriati</taxon>
        <taxon>Methanobacteriota</taxon>
        <taxon>Stenosarchaea group</taxon>
        <taxon>Halobacteria</taxon>
        <taxon>Halobacteriales</taxon>
        <taxon>Natrialbaceae</taxon>
        <taxon>Natrarchaeobaculum</taxon>
    </lineage>
</organism>
<dbReference type="GeneID" id="37637991"/>
<dbReference type="Proteomes" id="UP000258707">
    <property type="component" value="Chromosome"/>
</dbReference>
<dbReference type="Gene3D" id="2.30.30.40">
    <property type="entry name" value="SH3 Domains"/>
    <property type="match status" value="1"/>
</dbReference>
<feature type="region of interest" description="Disordered" evidence="1">
    <location>
        <begin position="1"/>
        <end position="183"/>
    </location>
</feature>